<evidence type="ECO:0000313" key="2">
    <source>
        <dbReference type="Proteomes" id="UP001165960"/>
    </source>
</evidence>
<evidence type="ECO:0000313" key="1">
    <source>
        <dbReference type="EMBL" id="KAJ9053437.1"/>
    </source>
</evidence>
<keyword evidence="2" id="KW-1185">Reference proteome</keyword>
<name>A0ACC2RTL5_9FUNG</name>
<comment type="caution">
    <text evidence="1">The sequence shown here is derived from an EMBL/GenBank/DDBJ whole genome shotgun (WGS) entry which is preliminary data.</text>
</comment>
<sequence length="90" mass="9966">MSASIALINSLRWGGLVFGVGYGFVHHRTLAKQAALKREHDAIKHKENLISQAKKEFARKQAALSSAVVSDPTSPDFDLEKYLKSIEKSQ</sequence>
<organism evidence="1 2">
    <name type="scientific">Entomophthora muscae</name>
    <dbReference type="NCBI Taxonomy" id="34485"/>
    <lineage>
        <taxon>Eukaryota</taxon>
        <taxon>Fungi</taxon>
        <taxon>Fungi incertae sedis</taxon>
        <taxon>Zoopagomycota</taxon>
        <taxon>Entomophthoromycotina</taxon>
        <taxon>Entomophthoromycetes</taxon>
        <taxon>Entomophthorales</taxon>
        <taxon>Entomophthoraceae</taxon>
        <taxon>Entomophthora</taxon>
    </lineage>
</organism>
<protein>
    <submittedName>
        <fullName evidence="1">F1F0 ATP synthase subunit e, mitochondrial</fullName>
    </submittedName>
</protein>
<reference evidence="1" key="1">
    <citation type="submission" date="2022-04" db="EMBL/GenBank/DDBJ databases">
        <title>Genome of the entomopathogenic fungus Entomophthora muscae.</title>
        <authorList>
            <person name="Elya C."/>
            <person name="Lovett B.R."/>
            <person name="Lee E."/>
            <person name="Macias A.M."/>
            <person name="Hajek A.E."/>
            <person name="De Bivort B.L."/>
            <person name="Kasson M.T."/>
            <person name="De Fine Licht H.H."/>
            <person name="Stajich J.E."/>
        </authorList>
    </citation>
    <scope>NUCLEOTIDE SEQUENCE</scope>
    <source>
        <strain evidence="1">Berkeley</strain>
    </source>
</reference>
<proteinExistence type="predicted"/>
<dbReference type="Proteomes" id="UP001165960">
    <property type="component" value="Unassembled WGS sequence"/>
</dbReference>
<gene>
    <name evidence="1" type="primary">TIM11_2</name>
    <name evidence="1" type="ORF">DSO57_1024183</name>
</gene>
<dbReference type="EMBL" id="QTSX02006519">
    <property type="protein sequence ID" value="KAJ9053437.1"/>
    <property type="molecule type" value="Genomic_DNA"/>
</dbReference>
<accession>A0ACC2RTL5</accession>